<dbReference type="Pfam" id="PF00496">
    <property type="entry name" value="SBP_bac_5"/>
    <property type="match status" value="1"/>
</dbReference>
<evidence type="ECO:0000256" key="4">
    <source>
        <dbReference type="SAM" id="SignalP"/>
    </source>
</evidence>
<sequence length="612" mass="69976">MLLRRPLLSLFFGLATSFPALATLSESHGYAQFGALKYPASFTHFDWVNPEAPKGGTLRIMAAGSFDTLNPYTFKGTSPVATANFLQYGVTELNEPLMIGTGQYDPSGDEPASSYGLIASSVEYSEDRSWVVFNLRPEARFHDGKPITAYDVAFSYRLLLKEGHPQYRTSLQEVKRVDILNRHRVRFVLKRSNNPLLILRLGELPVLPQHYWKGRDFKATTFEPPLGSGSYRITRVNPGRSLTFERVKDWWGASLPANRGKYNFDRVEVDFYRDSHVAFEAFKAGEFDFYIEQQAKNWANNYRFPAVTRGDVVRTEIPHQIPTQTQALFMNTRRAAFEDVRVREALGLMFDFEWTNRTLFNSSYTRAASYYPNSDFSAKGKPEGAEWLLLSPFRAQLPPKLFSEPFKMPVTDGRGIPRETMRHALGLLAEAGWKPSGQRLLNAKGQPLRFEILLVNPNLERILQPFTENLASIGIQANLRTVDRAQYKQRLDQFEFDMILLTLPQTLSPGLEQSLYFHSSQASVKGGKNYAGINDPVVDAMLEKLLSARSRDEQVAATRALDRVMLWQYYTIPNWYIDYHRLAYRNRFAFVATPPYTLGLRTWWLKPSETAQ</sequence>
<dbReference type="GO" id="GO:0042884">
    <property type="term" value="P:microcin transport"/>
    <property type="evidence" value="ECO:0007669"/>
    <property type="project" value="TreeGrafter"/>
</dbReference>
<dbReference type="FunFam" id="3.10.105.10:FF:000005">
    <property type="entry name" value="ABC transporter substrate-binding protein"/>
    <property type="match status" value="1"/>
</dbReference>
<keyword evidence="2" id="KW-0571">Peptide transport</keyword>
<dbReference type="Gene3D" id="3.40.190.10">
    <property type="entry name" value="Periplasmic binding protein-like II"/>
    <property type="match status" value="1"/>
</dbReference>
<dbReference type="InterPro" id="IPR030678">
    <property type="entry name" value="Peptide/Ni-bd"/>
</dbReference>
<dbReference type="GO" id="GO:0015833">
    <property type="term" value="P:peptide transport"/>
    <property type="evidence" value="ECO:0007669"/>
    <property type="project" value="UniProtKB-KW"/>
</dbReference>
<dbReference type="AlphaFoldDB" id="A0A1M7INV8"/>
<dbReference type="GO" id="GO:0015031">
    <property type="term" value="P:protein transport"/>
    <property type="evidence" value="ECO:0007669"/>
    <property type="project" value="UniProtKB-KW"/>
</dbReference>
<protein>
    <submittedName>
        <fullName evidence="6">Microcin C transport system substrate-binding protein</fullName>
    </submittedName>
</protein>
<reference evidence="7" key="1">
    <citation type="submission" date="2016-11" db="EMBL/GenBank/DDBJ databases">
        <authorList>
            <person name="Varghese N."/>
            <person name="Submissions S."/>
        </authorList>
    </citation>
    <scope>NUCLEOTIDE SEQUENCE [LARGE SCALE GENOMIC DNA]</scope>
    <source>
        <strain evidence="7">CECT 8089</strain>
    </source>
</reference>
<evidence type="ECO:0000259" key="5">
    <source>
        <dbReference type="Pfam" id="PF00496"/>
    </source>
</evidence>
<dbReference type="PIRSF" id="PIRSF002741">
    <property type="entry name" value="MppA"/>
    <property type="match status" value="1"/>
</dbReference>
<dbReference type="PANTHER" id="PTHR30290">
    <property type="entry name" value="PERIPLASMIC BINDING COMPONENT OF ABC TRANSPORTER"/>
    <property type="match status" value="1"/>
</dbReference>
<dbReference type="STRING" id="1220495.SAMN05216288_3595"/>
<keyword evidence="1 4" id="KW-0732">Signal</keyword>
<evidence type="ECO:0000313" key="6">
    <source>
        <dbReference type="EMBL" id="SHM42504.1"/>
    </source>
</evidence>
<dbReference type="Gene3D" id="3.10.105.10">
    <property type="entry name" value="Dipeptide-binding Protein, Domain 3"/>
    <property type="match status" value="1"/>
</dbReference>
<proteinExistence type="predicted"/>
<keyword evidence="3" id="KW-0653">Protein transport</keyword>
<organism evidence="6 7">
    <name type="scientific">Phytopseudomonas punonensis</name>
    <dbReference type="NCBI Taxonomy" id="1220495"/>
    <lineage>
        <taxon>Bacteria</taxon>
        <taxon>Pseudomonadati</taxon>
        <taxon>Pseudomonadota</taxon>
        <taxon>Gammaproteobacteria</taxon>
        <taxon>Pseudomonadales</taxon>
        <taxon>Pseudomonadaceae</taxon>
        <taxon>Phytopseudomonas</taxon>
    </lineage>
</organism>
<evidence type="ECO:0000256" key="2">
    <source>
        <dbReference type="ARBA" id="ARBA00022856"/>
    </source>
</evidence>
<dbReference type="GO" id="GO:0043190">
    <property type="term" value="C:ATP-binding cassette (ABC) transporter complex"/>
    <property type="evidence" value="ECO:0007669"/>
    <property type="project" value="InterPro"/>
</dbReference>
<evidence type="ECO:0000256" key="1">
    <source>
        <dbReference type="ARBA" id="ARBA00022729"/>
    </source>
</evidence>
<dbReference type="InterPro" id="IPR000914">
    <property type="entry name" value="SBP_5_dom"/>
</dbReference>
<dbReference type="EMBL" id="FRBQ01000005">
    <property type="protein sequence ID" value="SHM42504.1"/>
    <property type="molecule type" value="Genomic_DNA"/>
</dbReference>
<name>A0A1M7INV8_9GAMM</name>
<feature type="signal peptide" evidence="4">
    <location>
        <begin position="1"/>
        <end position="22"/>
    </location>
</feature>
<evidence type="ECO:0000313" key="7">
    <source>
        <dbReference type="Proteomes" id="UP000184305"/>
    </source>
</evidence>
<evidence type="ECO:0000256" key="3">
    <source>
        <dbReference type="ARBA" id="ARBA00022927"/>
    </source>
</evidence>
<dbReference type="CDD" id="cd08497">
    <property type="entry name" value="MbnE-like"/>
    <property type="match status" value="1"/>
</dbReference>
<dbReference type="SUPFAM" id="SSF53850">
    <property type="entry name" value="Periplasmic binding protein-like II"/>
    <property type="match status" value="1"/>
</dbReference>
<gene>
    <name evidence="6" type="ORF">SAMN05216288_3595</name>
</gene>
<accession>A0A1M7INV8</accession>
<dbReference type="Proteomes" id="UP000184305">
    <property type="component" value="Unassembled WGS sequence"/>
</dbReference>
<feature type="domain" description="Solute-binding protein family 5" evidence="5">
    <location>
        <begin position="117"/>
        <end position="503"/>
    </location>
</feature>
<dbReference type="PANTHER" id="PTHR30290:SF64">
    <property type="entry name" value="ABC TRANSPORTER PERIPLASMIC BINDING PROTEIN"/>
    <property type="match status" value="1"/>
</dbReference>
<feature type="chain" id="PRO_5013042679" evidence="4">
    <location>
        <begin position="23"/>
        <end position="612"/>
    </location>
</feature>
<dbReference type="GO" id="GO:0030288">
    <property type="term" value="C:outer membrane-bounded periplasmic space"/>
    <property type="evidence" value="ECO:0007669"/>
    <property type="project" value="TreeGrafter"/>
</dbReference>
<dbReference type="GO" id="GO:1904680">
    <property type="term" value="F:peptide transmembrane transporter activity"/>
    <property type="evidence" value="ECO:0007669"/>
    <property type="project" value="TreeGrafter"/>
</dbReference>
<dbReference type="InterPro" id="IPR039424">
    <property type="entry name" value="SBP_5"/>
</dbReference>
<keyword evidence="7" id="KW-1185">Reference proteome</keyword>
<keyword evidence="3" id="KW-0813">Transport</keyword>